<evidence type="ECO:0000313" key="4">
    <source>
        <dbReference type="EMBL" id="SFC13820.1"/>
    </source>
</evidence>
<dbReference type="STRING" id="662367.SAMN05216167_101533"/>
<name>A0A1I1GXW8_9BACT</name>
<evidence type="ECO:0000259" key="3">
    <source>
        <dbReference type="Pfam" id="PF07859"/>
    </source>
</evidence>
<dbReference type="EMBL" id="FOLQ01000001">
    <property type="protein sequence ID" value="SFC13820.1"/>
    <property type="molecule type" value="Genomic_DNA"/>
</dbReference>
<dbReference type="PANTHER" id="PTHR48081">
    <property type="entry name" value="AB HYDROLASE SUPERFAMILY PROTEIN C4A8.06C"/>
    <property type="match status" value="1"/>
</dbReference>
<keyword evidence="5" id="KW-1185">Reference proteome</keyword>
<dbReference type="Pfam" id="PF07859">
    <property type="entry name" value="Abhydrolase_3"/>
    <property type="match status" value="1"/>
</dbReference>
<keyword evidence="2" id="KW-0732">Signal</keyword>
<evidence type="ECO:0000313" key="5">
    <source>
        <dbReference type="Proteomes" id="UP000198598"/>
    </source>
</evidence>
<evidence type="ECO:0000256" key="1">
    <source>
        <dbReference type="ARBA" id="ARBA00022801"/>
    </source>
</evidence>
<dbReference type="InterPro" id="IPR050300">
    <property type="entry name" value="GDXG_lipolytic_enzyme"/>
</dbReference>
<feature type="domain" description="Alpha/beta hydrolase fold-3" evidence="3">
    <location>
        <begin position="83"/>
        <end position="271"/>
    </location>
</feature>
<organism evidence="4 5">
    <name type="scientific">Spirosoma endophyticum</name>
    <dbReference type="NCBI Taxonomy" id="662367"/>
    <lineage>
        <taxon>Bacteria</taxon>
        <taxon>Pseudomonadati</taxon>
        <taxon>Bacteroidota</taxon>
        <taxon>Cytophagia</taxon>
        <taxon>Cytophagales</taxon>
        <taxon>Cytophagaceae</taxon>
        <taxon>Spirosoma</taxon>
    </lineage>
</organism>
<feature type="signal peptide" evidence="2">
    <location>
        <begin position="1"/>
        <end position="22"/>
    </location>
</feature>
<proteinExistence type="predicted"/>
<dbReference type="InterPro" id="IPR029058">
    <property type="entry name" value="AB_hydrolase_fold"/>
</dbReference>
<accession>A0A1I1GXW8</accession>
<reference evidence="4 5" key="1">
    <citation type="submission" date="2016-10" db="EMBL/GenBank/DDBJ databases">
        <authorList>
            <person name="de Groot N.N."/>
        </authorList>
    </citation>
    <scope>NUCLEOTIDE SEQUENCE [LARGE SCALE GENOMIC DNA]</scope>
    <source>
        <strain evidence="4 5">DSM 26130</strain>
    </source>
</reference>
<dbReference type="PANTHER" id="PTHR48081:SF8">
    <property type="entry name" value="ALPHA_BETA HYDROLASE FOLD-3 DOMAIN-CONTAINING PROTEIN-RELATED"/>
    <property type="match status" value="1"/>
</dbReference>
<protein>
    <submittedName>
        <fullName evidence="4">Acetyl esterase</fullName>
    </submittedName>
</protein>
<dbReference type="OrthoDB" id="9777975at2"/>
<dbReference type="RefSeq" id="WP_093822881.1">
    <property type="nucleotide sequence ID" value="NZ_FOLQ01000001.1"/>
</dbReference>
<dbReference type="InterPro" id="IPR013094">
    <property type="entry name" value="AB_hydrolase_3"/>
</dbReference>
<dbReference type="GO" id="GO:0016787">
    <property type="term" value="F:hydrolase activity"/>
    <property type="evidence" value="ECO:0007669"/>
    <property type="project" value="UniProtKB-KW"/>
</dbReference>
<sequence length="303" mass="33053">MQLTIRQALFITFLFSSLITFAQNGPPTVEQVRSSINRGGEQAKMPLESVFKTEVRKIWSGSDSISIQIYYPNNKRNLPILYNVHGGAFIMSALESNIARVMCNRTGSVVVSVDYRVAPEHPFPASINDCYAVWNWIDQNAERIQGDNKKISLIGDSAGGLFIGSLQVMRQVEGHPGRPLALVFVNPGIDMRPTAAGADYYALVTNWYLHGADPVNPLVSPILGENFKDYPPSLIIVCEKDEIKQHGLVLAEKLKAASVSTQVVDLPGLGHLAGYWGAANPLAKPAVDAAVTYINSANAKMDK</sequence>
<dbReference type="Gene3D" id="3.40.50.1820">
    <property type="entry name" value="alpha/beta hydrolase"/>
    <property type="match status" value="1"/>
</dbReference>
<evidence type="ECO:0000256" key="2">
    <source>
        <dbReference type="SAM" id="SignalP"/>
    </source>
</evidence>
<gene>
    <name evidence="4" type="ORF">SAMN05216167_101533</name>
</gene>
<feature type="chain" id="PRO_5011686836" evidence="2">
    <location>
        <begin position="23"/>
        <end position="303"/>
    </location>
</feature>
<dbReference type="SUPFAM" id="SSF53474">
    <property type="entry name" value="alpha/beta-Hydrolases"/>
    <property type="match status" value="1"/>
</dbReference>
<keyword evidence="1" id="KW-0378">Hydrolase</keyword>
<dbReference type="Proteomes" id="UP000198598">
    <property type="component" value="Unassembled WGS sequence"/>
</dbReference>
<dbReference type="AlphaFoldDB" id="A0A1I1GXW8"/>